<proteinExistence type="predicted"/>
<feature type="region of interest" description="Disordered" evidence="1">
    <location>
        <begin position="106"/>
        <end position="138"/>
    </location>
</feature>
<feature type="compositionally biased region" description="Polar residues" evidence="1">
    <location>
        <begin position="117"/>
        <end position="138"/>
    </location>
</feature>
<sequence length="854" mass="94768">MLKGNPPSQSHPWERLQPPSRVCQEIRIPPFQKNSSAAASPVSRSADRQLNMTWGEQLPLPFCPPLPVPVPVPVLLPAATALPEGSAETGYEDAFLEFSSWRWRSEEDTDGAASPPRTGTASSSPLHHDSGNATVMTPQTGSSYVMVHKRAHSNGSSTGGSDHQGGYSVPRSQGSVGEWANGGEMEVEEDNYQPHDPNTILFSMYGPVPSPIHNPYSPDPTGVSIYGDSPASHEYGLHMQQNASSINHSGALVPNMALSPRTSFFIHEGPESPWTHMQPSRVPTEGYEPRYVAFVPSPEPAAKPVPGELQNVAASFQIIEYSEGQSKSSKKNDRKPDRKSRPPRLPAKAKGKKPINHTWEHHSVVQQDGFALLTKPQEQAKVRHGVRKGKLDPDAAEKARKVRKLTACWNCWIQKVPEMDGTDEGISARLGNRVRDARDSSRPWGLRYPSSPNSLITGWLDVWLTVSSEYLHSHFKKRKIEELLSDHTNGFDDKVLEVAVHAGVCFKPLVLVVNLFRVKGFDLVQQHRLTVNREPQYGGLVLQDSAPIGLFGLSMSELKDKCKEHIEEMIENPYYVMQVTAAEPTRIPYVILLAAQQYNTTAGPLISQALMLHGIHYYMKSFITLTEDSARSVYPAMAMLGAQRAQYVSSRLLNRQIKYAMHKLSREITISVLEGLERTMRTRTRDSWGVAFCAFLVLCLCMEGLQIASDTYVVCDMKKAGGSAYSRSESWAACREIDELPFRQCMKLFHDIYRSHREAQRGREAGFNPLSGLATGGGTGLDHEADVMVRSIYEMISTSYSEIITLSNNPLLVSAPNPNFDYDFDPKLIKANGAGRLVAIFLRSFFPPDWSPPI</sequence>
<feature type="region of interest" description="Disordered" evidence="1">
    <location>
        <begin position="320"/>
        <end position="354"/>
    </location>
</feature>
<name>A0A9N9PWR8_9HELO</name>
<feature type="region of interest" description="Disordered" evidence="1">
    <location>
        <begin position="151"/>
        <end position="172"/>
    </location>
</feature>
<evidence type="ECO:0000313" key="2">
    <source>
        <dbReference type="EMBL" id="CAG8970935.1"/>
    </source>
</evidence>
<dbReference type="Proteomes" id="UP000701801">
    <property type="component" value="Unassembled WGS sequence"/>
</dbReference>
<reference evidence="2" key="1">
    <citation type="submission" date="2021-07" db="EMBL/GenBank/DDBJ databases">
        <authorList>
            <person name="Durling M."/>
        </authorList>
    </citation>
    <scope>NUCLEOTIDE SEQUENCE</scope>
</reference>
<organism evidence="2 3">
    <name type="scientific">Hymenoscyphus albidus</name>
    <dbReference type="NCBI Taxonomy" id="595503"/>
    <lineage>
        <taxon>Eukaryota</taxon>
        <taxon>Fungi</taxon>
        <taxon>Dikarya</taxon>
        <taxon>Ascomycota</taxon>
        <taxon>Pezizomycotina</taxon>
        <taxon>Leotiomycetes</taxon>
        <taxon>Helotiales</taxon>
        <taxon>Helotiaceae</taxon>
        <taxon>Hymenoscyphus</taxon>
    </lineage>
</organism>
<dbReference type="AlphaFoldDB" id="A0A9N9PWR8"/>
<feature type="compositionally biased region" description="Basic residues" evidence="1">
    <location>
        <begin position="341"/>
        <end position="354"/>
    </location>
</feature>
<dbReference type="PANTHER" id="PTHR35392">
    <property type="entry name" value="ZN(II)2CYS6 TRANSCRIPTION FACTOR (EUROFUNG)-RELATED-RELATED"/>
    <property type="match status" value="1"/>
</dbReference>
<gene>
    <name evidence="2" type="ORF">HYALB_00000915</name>
</gene>
<protein>
    <recommendedName>
        <fullName evidence="4">Transcription factor domain-containing protein</fullName>
    </recommendedName>
</protein>
<dbReference type="EMBL" id="CAJVRM010000003">
    <property type="protein sequence ID" value="CAG8970935.1"/>
    <property type="molecule type" value="Genomic_DNA"/>
</dbReference>
<feature type="compositionally biased region" description="Basic and acidic residues" evidence="1">
    <location>
        <begin position="330"/>
        <end position="340"/>
    </location>
</feature>
<dbReference type="PANTHER" id="PTHR35392:SF5">
    <property type="entry name" value="ZN(2)-C6 FUNGAL-TYPE DOMAIN-CONTAINING PROTEIN"/>
    <property type="match status" value="1"/>
</dbReference>
<dbReference type="OrthoDB" id="4226666at2759"/>
<keyword evidence="3" id="KW-1185">Reference proteome</keyword>
<evidence type="ECO:0000313" key="3">
    <source>
        <dbReference type="Proteomes" id="UP000701801"/>
    </source>
</evidence>
<evidence type="ECO:0000256" key="1">
    <source>
        <dbReference type="SAM" id="MobiDB-lite"/>
    </source>
</evidence>
<comment type="caution">
    <text evidence="2">The sequence shown here is derived from an EMBL/GenBank/DDBJ whole genome shotgun (WGS) entry which is preliminary data.</text>
</comment>
<dbReference type="InterPro" id="IPR052973">
    <property type="entry name" value="Fungal_sec-metab_reg_TF"/>
</dbReference>
<accession>A0A9N9PWR8</accession>
<evidence type="ECO:0008006" key="4">
    <source>
        <dbReference type="Google" id="ProtNLM"/>
    </source>
</evidence>